<dbReference type="SMART" id="SM00823">
    <property type="entry name" value="PKS_PP"/>
    <property type="match status" value="1"/>
</dbReference>
<dbReference type="InterPro" id="IPR014031">
    <property type="entry name" value="Ketoacyl_synth_C"/>
</dbReference>
<dbReference type="InterPro" id="IPR011032">
    <property type="entry name" value="GroES-like_sf"/>
</dbReference>
<accession>A0A9J6C015</accession>
<name>A0A9J6C015_POLVA</name>
<evidence type="ECO:0000256" key="2">
    <source>
        <dbReference type="ARBA" id="ARBA00022553"/>
    </source>
</evidence>
<evidence type="ECO:0000313" key="9">
    <source>
        <dbReference type="EMBL" id="KAG5675346.1"/>
    </source>
</evidence>
<sequence>MCESEDDIVISGISGRFPKSRNVQEFCKNLYGKVDMTCDKEDRWKHVFPNVPPRFGKITDIEKFDAPFFSMLKKHAEWTDPQMRMLLEHSYEAILDAGISPQSLMGSKTAVLVGVVSSDSKDYFSKNILPTYHGYRVVGHALCYLANRVSYLFGLTGPSMVIDTACSSSACALDMAYYYLKSGVCDAAIVGGLQLNLNTTTFTEYTGLGILSPDGIPRPYDEDATGFTRAESICSVFLQKRKDSKRIYAQLVHSLSNNDGFKIEGQSLPSREMQVKLMDDFYQKVNVDIRDVKFIEAHATGTKKGDPLEVSAIDEVLCKNREDPLIIGTVKSNMGHAEAASGVVSITKIALAFENDQFPPNINITKMRTDIEAFNEGRIKVATDSLPIDSDYIAFNSFGLGGSNVHALFKRNSKIKVNHGLPKDSLERLVLWSGRTEEALNTIFDDITSRPLDAEHIALLQNTQIMTPDANSYRGFGIFKKNNFDNAISVQKSMQLFDGIRRPIVFCYSGMGTQWHGMGQDLMEIPVFAESIEKCHKILEEKCENFDLKGLLNSKDEESFNDILNAYLGIISIEIALTDLLNALGIKPTFIIGHSVGEIGCSYADGCFTTEEALMIAFKRGKINKEANIIEGAMAAVGMHYKELEDLLPPMIDIACHNSIQSTTISGPKDAVEEFVAKLKKDGIFANTIACAGIPFHSRYISKVGQEMSKSFEECIKQPKLRSSKWISSTYSEDQWMENEAKFCGAQYQAKNALNPVLFEEAATKLPKNAIVIEVSSNGILKSIMKSLLSNCSYVRLSTKHKPGKLSILETLGNLFQFGVDMNVAAIYPAIKFPVSRGTPMISPKIKWNHSENHFVAYFDAKYELERFSMILNFDSEEFSFLKDHVIDGKMIIPGAFYIYIIWKLFALMNSTDLNKMKITIKDIELARMTRVLSNEEVIITISVHRGTGNFEISEGNMMVVKGKIFRDDDLVIKRVVPTKLSPDILILPKEDFYRYGRSRGYQFGESFHDVKSVVYDGSEAKIIWRNNWTTFIDATLQPLALNDDSMEVAVPFKIDEISIDPIMHLKMAKEQEQNEEIIFDYQICKGSDKTTCGGIRMKRFKGIRIARQSQKKPVFESQKFVPFVSDIPQSFGQNDVLKIFLTHFSESNIKHTYSIVEINEKQSDHVLVHLSKVLDEFLMKFDLKLLTSTEMEIENIQVTSDNDLKKFIRNNRNADIVIKDNCVNDYEFLRIAKENFNDDIVYISREVSDQNINKEEISVISKINLQNDKSFIMFKNKSTQKEESKSYKCIEITKKTSEWLNKLQKIAQDEESKEQVIIYSQNLQSGLLGFYNCLRFEFPMNKKITCVLIDDNDAPKFDPTNLFYAKQLEKGFAVNIFREGTWGAQRHINIIPDTSLTPQTGHCFANYSKKGQLSSLKWREGKLNQKLDKKENLIAIHYSSLNFKDVLYAHGYISDDTSLTKECAIGFEFSGIHLGTGERVMGLSNKTGCISTLYDPSDASILIPIPDHWTLEEAATIPSVYITVYYSFFQATKIKKGKSILIHSGSGGVGQAALNVAFAYGLEVFTTVGSEEKKNFLLKNYPKLKSENIGNSRDTTFIDMIMERTNEKGVDYVLNSLSDDKMIESINCLKKGGVFLEIGRADILKGTTINLDFLGNDIEMKSIRIDHLQQKEGSLSEIIKILKHDMKAGIIKPINYTIFEASEIVKAFQFMASGHHIGKVLIKIRDDNTQSLPLNVKPRFYCKSECSYIICGGLGGLGLEFSQWLVSRGCRKLVLSSSRGISNQYQAYKIQLWKKYGVEVIISTANIATLEGCLKLINEAQTLGPVDTIFNFAAVLQDGIFTNQTEKMFKKSLEPKAVATKYLHEASLDLCPNLQHFVVFSSISCGRGKGGQTNYGMANSIMEEIVQMRHNMKLPAKAIQWGPISEVGMLSEGETPILMVGYQSLLSVLESLDILLLHPDPIVASTVFLDKNIQSDEKLGLIDMLMKLLNIEDRKTISMNSTFSQLGIDSLAGVEMQQLIEREYGVTLSAKELRTLSLAELEMRVTSGKEVSKKDGVKINKELSLARLFFEYYRVEDLLGFVTSTSLFMKANNIVRNDGRKILFVPGIEGVTYQQLDKIAANLKLPMYVMQYFLIKHEPELEDLCEKIIPSVIEFFNNSPDFILVCYSFGTLLGLKLAKALENTGKSGQLIEIDGSPQVIYHYSISLNPERSEKKNHEVLLKTFKQYFQVENDDNIDSIPKLMDAAFPNHNDNYKIFFEFLLNRLKMLFTLNEVNFEALERTKITLIRATESEITGIYNDFGLTKYSKESVDIKTMKGDHISLISKPELIDVIKEVIV</sequence>
<dbReference type="InterPro" id="IPR014043">
    <property type="entry name" value="Acyl_transferase_dom"/>
</dbReference>
<dbReference type="Gene3D" id="3.40.50.720">
    <property type="entry name" value="NAD(P)-binding Rossmann-like Domain"/>
    <property type="match status" value="1"/>
</dbReference>
<dbReference type="PANTHER" id="PTHR43775:SF23">
    <property type="entry name" value="FATTY ACID SYNTHASE 3"/>
    <property type="match status" value="1"/>
</dbReference>
<dbReference type="OrthoDB" id="329835at2759"/>
<dbReference type="Gene3D" id="1.10.1200.10">
    <property type="entry name" value="ACP-like"/>
    <property type="match status" value="1"/>
</dbReference>
<dbReference type="Gene3D" id="3.30.70.3290">
    <property type="match status" value="1"/>
</dbReference>
<evidence type="ECO:0000256" key="5">
    <source>
        <dbReference type="PROSITE-ProRule" id="PRU01363"/>
    </source>
</evidence>
<dbReference type="Pfam" id="PF00698">
    <property type="entry name" value="Acyl_transf_1"/>
    <property type="match status" value="1"/>
</dbReference>
<dbReference type="Gene3D" id="3.40.366.10">
    <property type="entry name" value="Malonyl-Coenzyme A Acyl Carrier Protein, domain 2"/>
    <property type="match status" value="1"/>
</dbReference>
<dbReference type="GO" id="GO:0004312">
    <property type="term" value="F:fatty acid synthase activity"/>
    <property type="evidence" value="ECO:0007669"/>
    <property type="project" value="TreeGrafter"/>
</dbReference>
<dbReference type="SUPFAM" id="SSF51735">
    <property type="entry name" value="NAD(P)-binding Rossmann-fold domains"/>
    <property type="match status" value="2"/>
</dbReference>
<dbReference type="InterPro" id="IPR050091">
    <property type="entry name" value="PKS_NRPS_Biosynth_Enz"/>
</dbReference>
<dbReference type="InterPro" id="IPR018201">
    <property type="entry name" value="Ketoacyl_synth_AS"/>
</dbReference>
<dbReference type="SMART" id="SM00829">
    <property type="entry name" value="PKS_ER"/>
    <property type="match status" value="1"/>
</dbReference>
<dbReference type="Proteomes" id="UP001107558">
    <property type="component" value="Chromosome 2"/>
</dbReference>
<dbReference type="InterPro" id="IPR029058">
    <property type="entry name" value="AB_hydrolase_fold"/>
</dbReference>
<dbReference type="Pfam" id="PF00550">
    <property type="entry name" value="PP-binding"/>
    <property type="match status" value="1"/>
</dbReference>
<dbReference type="InterPro" id="IPR014030">
    <property type="entry name" value="Ketoacyl_synth_N"/>
</dbReference>
<dbReference type="InterPro" id="IPR020843">
    <property type="entry name" value="ER"/>
</dbReference>
<dbReference type="InterPro" id="IPR016036">
    <property type="entry name" value="Malonyl_transacylase_ACP-bd"/>
</dbReference>
<evidence type="ECO:0000259" key="6">
    <source>
        <dbReference type="PROSITE" id="PS50075"/>
    </source>
</evidence>
<dbReference type="InterPro" id="IPR049900">
    <property type="entry name" value="PKS_mFAS_DH"/>
</dbReference>
<dbReference type="Pfam" id="PF08659">
    <property type="entry name" value="KR"/>
    <property type="match status" value="1"/>
</dbReference>
<dbReference type="GO" id="GO:0006633">
    <property type="term" value="P:fatty acid biosynthetic process"/>
    <property type="evidence" value="ECO:0007669"/>
    <property type="project" value="InterPro"/>
</dbReference>
<dbReference type="PANTHER" id="PTHR43775">
    <property type="entry name" value="FATTY ACID SYNTHASE"/>
    <property type="match status" value="1"/>
</dbReference>
<dbReference type="InterPro" id="IPR049391">
    <property type="entry name" value="FAS_pseudo-KR"/>
</dbReference>
<feature type="region of interest" description="C-terminal hotdog fold" evidence="5">
    <location>
        <begin position="985"/>
        <end position="1107"/>
    </location>
</feature>
<dbReference type="InterPro" id="IPR042104">
    <property type="entry name" value="PKS_dehydratase_sf"/>
</dbReference>
<proteinExistence type="predicted"/>
<dbReference type="SUPFAM" id="SSF52151">
    <property type="entry name" value="FabD/lysophospholipase-like"/>
    <property type="match status" value="1"/>
</dbReference>
<feature type="domain" description="Carrier" evidence="6">
    <location>
        <begin position="1976"/>
        <end position="2053"/>
    </location>
</feature>
<dbReference type="InterPro" id="IPR016035">
    <property type="entry name" value="Acyl_Trfase/lysoPLipase"/>
</dbReference>
<dbReference type="Gene3D" id="3.40.50.1820">
    <property type="entry name" value="alpha/beta hydrolase"/>
    <property type="match status" value="1"/>
</dbReference>
<protein>
    <submittedName>
        <fullName evidence="9">Uncharacterized protein</fullName>
    </submittedName>
</protein>
<evidence type="ECO:0000256" key="1">
    <source>
        <dbReference type="ARBA" id="ARBA00022450"/>
    </source>
</evidence>
<gene>
    <name evidence="9" type="ORF">PVAND_005256</name>
</gene>
<dbReference type="InterPro" id="IPR013968">
    <property type="entry name" value="PKS_KR"/>
</dbReference>
<dbReference type="SUPFAM" id="SSF47336">
    <property type="entry name" value="ACP-like"/>
    <property type="match status" value="1"/>
</dbReference>
<feature type="domain" description="Ketosynthase family 3 (KS3)" evidence="7">
    <location>
        <begin position="5"/>
        <end position="411"/>
    </location>
</feature>
<dbReference type="InterPro" id="IPR001227">
    <property type="entry name" value="Ac_transferase_dom_sf"/>
</dbReference>
<dbReference type="InterPro" id="IPR009081">
    <property type="entry name" value="PP-bd_ACP"/>
</dbReference>
<dbReference type="Pfam" id="PF16197">
    <property type="entry name" value="KAsynt_C_assoc"/>
    <property type="match status" value="1"/>
</dbReference>
<dbReference type="PROSITE" id="PS52019">
    <property type="entry name" value="PKS_MFAS_DH"/>
    <property type="match status" value="1"/>
</dbReference>
<dbReference type="SUPFAM" id="SSF53474">
    <property type="entry name" value="alpha/beta-Hydrolases"/>
    <property type="match status" value="1"/>
</dbReference>
<dbReference type="GO" id="GO:0016491">
    <property type="term" value="F:oxidoreductase activity"/>
    <property type="evidence" value="ECO:0007669"/>
    <property type="project" value="InterPro"/>
</dbReference>
<dbReference type="Gene3D" id="3.90.180.10">
    <property type="entry name" value="Medium-chain alcohol dehydrogenases, catalytic domain"/>
    <property type="match status" value="1"/>
</dbReference>
<organism evidence="9 10">
    <name type="scientific">Polypedilum vanderplanki</name>
    <name type="common">Sleeping chironomid midge</name>
    <dbReference type="NCBI Taxonomy" id="319348"/>
    <lineage>
        <taxon>Eukaryota</taxon>
        <taxon>Metazoa</taxon>
        <taxon>Ecdysozoa</taxon>
        <taxon>Arthropoda</taxon>
        <taxon>Hexapoda</taxon>
        <taxon>Insecta</taxon>
        <taxon>Pterygota</taxon>
        <taxon>Neoptera</taxon>
        <taxon>Endopterygota</taxon>
        <taxon>Diptera</taxon>
        <taxon>Nematocera</taxon>
        <taxon>Chironomoidea</taxon>
        <taxon>Chironomidae</taxon>
        <taxon>Chironominae</taxon>
        <taxon>Polypedilum</taxon>
        <taxon>Polypedilum</taxon>
    </lineage>
</organism>
<dbReference type="SMART" id="SM00822">
    <property type="entry name" value="PKS_KR"/>
    <property type="match status" value="1"/>
</dbReference>
<keyword evidence="4" id="KW-0511">Multifunctional enzyme</keyword>
<dbReference type="Gene3D" id="3.40.47.10">
    <property type="match status" value="1"/>
</dbReference>
<dbReference type="InterPro" id="IPR020841">
    <property type="entry name" value="PKS_Beta-ketoAc_synthase_dom"/>
</dbReference>
<evidence type="ECO:0000259" key="8">
    <source>
        <dbReference type="PROSITE" id="PS52019"/>
    </source>
</evidence>
<dbReference type="GO" id="GO:0031177">
    <property type="term" value="F:phosphopantetheine binding"/>
    <property type="evidence" value="ECO:0007669"/>
    <property type="project" value="InterPro"/>
</dbReference>
<feature type="active site" description="Proton acceptor; for dehydratase activity" evidence="5">
    <location>
        <position position="885"/>
    </location>
</feature>
<dbReference type="CDD" id="cd00833">
    <property type="entry name" value="PKS"/>
    <property type="match status" value="1"/>
</dbReference>
<evidence type="ECO:0000259" key="7">
    <source>
        <dbReference type="PROSITE" id="PS52004"/>
    </source>
</evidence>
<evidence type="ECO:0000313" key="10">
    <source>
        <dbReference type="Proteomes" id="UP001107558"/>
    </source>
</evidence>
<dbReference type="Pfam" id="PF00109">
    <property type="entry name" value="ketoacyl-synt"/>
    <property type="match status" value="1"/>
</dbReference>
<dbReference type="SUPFAM" id="SSF53901">
    <property type="entry name" value="Thiolase-like"/>
    <property type="match status" value="1"/>
</dbReference>
<dbReference type="InterPro" id="IPR057326">
    <property type="entry name" value="KR_dom"/>
</dbReference>
<feature type="domain" description="PKS/mFAS DH" evidence="8">
    <location>
        <begin position="850"/>
        <end position="1107"/>
    </location>
</feature>
<dbReference type="SUPFAM" id="SSF50129">
    <property type="entry name" value="GroES-like"/>
    <property type="match status" value="1"/>
</dbReference>
<dbReference type="GO" id="GO:0004315">
    <property type="term" value="F:3-oxoacyl-[acyl-carrier-protein] synthase activity"/>
    <property type="evidence" value="ECO:0007669"/>
    <property type="project" value="InterPro"/>
</dbReference>
<dbReference type="SUPFAM" id="SSF55048">
    <property type="entry name" value="Probable ACP-binding domain of malonyl-CoA ACP transacylase"/>
    <property type="match status" value="1"/>
</dbReference>
<keyword evidence="10" id="KW-1185">Reference proteome</keyword>
<dbReference type="SMART" id="SM00827">
    <property type="entry name" value="PKS_AT"/>
    <property type="match status" value="1"/>
</dbReference>
<reference evidence="9" key="1">
    <citation type="submission" date="2021-03" db="EMBL/GenBank/DDBJ databases">
        <title>Chromosome level genome of the anhydrobiotic midge Polypedilum vanderplanki.</title>
        <authorList>
            <person name="Yoshida Y."/>
            <person name="Kikawada T."/>
            <person name="Gusev O."/>
        </authorList>
    </citation>
    <scope>NUCLEOTIDE SEQUENCE</scope>
    <source>
        <strain evidence="9">NIAS01</strain>
        <tissue evidence="9">Whole body or cell culture</tissue>
    </source>
</reference>
<dbReference type="InterPro" id="IPR032821">
    <property type="entry name" value="PKS_assoc"/>
</dbReference>
<evidence type="ECO:0000256" key="3">
    <source>
        <dbReference type="ARBA" id="ARBA00022679"/>
    </source>
</evidence>
<dbReference type="PROSITE" id="PS52004">
    <property type="entry name" value="KS3_2"/>
    <property type="match status" value="1"/>
</dbReference>
<dbReference type="Pfam" id="PF21149">
    <property type="entry name" value="FAS_pseudo-KR"/>
    <property type="match status" value="1"/>
</dbReference>
<comment type="caution">
    <text evidence="9">The sequence shown here is derived from an EMBL/GenBank/DDBJ whole genome shotgun (WGS) entry which is preliminary data.</text>
</comment>
<dbReference type="InterPro" id="IPR036736">
    <property type="entry name" value="ACP-like_sf"/>
</dbReference>
<dbReference type="Gene3D" id="3.10.129.110">
    <property type="entry name" value="Polyketide synthase dehydratase"/>
    <property type="match status" value="1"/>
</dbReference>
<dbReference type="CDD" id="cd05195">
    <property type="entry name" value="enoyl_red"/>
    <property type="match status" value="1"/>
</dbReference>
<dbReference type="InterPro" id="IPR036291">
    <property type="entry name" value="NAD(P)-bd_dom_sf"/>
</dbReference>
<dbReference type="Pfam" id="PF13602">
    <property type="entry name" value="ADH_zinc_N_2"/>
    <property type="match status" value="1"/>
</dbReference>
<keyword evidence="2" id="KW-0597">Phosphoprotein</keyword>
<dbReference type="PROSITE" id="PS50075">
    <property type="entry name" value="CARRIER"/>
    <property type="match status" value="1"/>
</dbReference>
<feature type="active site" description="Proton donor; for dehydratase activity" evidence="5">
    <location>
        <position position="1034"/>
    </location>
</feature>
<dbReference type="SMART" id="SM00825">
    <property type="entry name" value="PKS_KS"/>
    <property type="match status" value="1"/>
</dbReference>
<feature type="region of interest" description="N-terminal hotdog fold" evidence="5">
    <location>
        <begin position="850"/>
        <end position="973"/>
    </location>
</feature>
<keyword evidence="1" id="KW-0596">Phosphopantetheine</keyword>
<dbReference type="Pfam" id="PF02801">
    <property type="entry name" value="Ketoacyl-synt_C"/>
    <property type="match status" value="1"/>
</dbReference>
<keyword evidence="3" id="KW-0808">Transferase</keyword>
<evidence type="ECO:0000256" key="4">
    <source>
        <dbReference type="ARBA" id="ARBA00023268"/>
    </source>
</evidence>
<dbReference type="InterPro" id="IPR020806">
    <property type="entry name" value="PKS_PP-bd"/>
</dbReference>
<dbReference type="PROSITE" id="PS00606">
    <property type="entry name" value="KS3_1"/>
    <property type="match status" value="1"/>
</dbReference>
<dbReference type="EMBL" id="JADBJN010000002">
    <property type="protein sequence ID" value="KAG5675346.1"/>
    <property type="molecule type" value="Genomic_DNA"/>
</dbReference>
<dbReference type="InterPro" id="IPR016039">
    <property type="entry name" value="Thiolase-like"/>
</dbReference>